<sequence length="1005" mass="106036">RSATWFGLNCYARVSSVRIYDRVLTDAEINDEVGIGAGAALGSAAQATEAPNGFSAADALVVNLEAGSYSGSGDWNDPITGKGAVLEGGVTWESSTGVPAFKFDSSDDRIKINDIQIGPSVYQELTMTAWVYMDSFGANCWVVNQEIGGHWNRAILIDDGRCGGGKLGAAKGGGCGNSNLSVTQPSIVGKWSHVAATYKHGEFSYTFLDGVKSNNLGAPTHGDGDSSLAIGASATWFGLNCYARVSSVRIYDRVLTDAEINEEVGIGPGVALGSPAQSSPVQDWVHVATLTSYTPTIVSETEIEACDDCKLSDDAINALDFSLLRFEPITPSASHPITYFDFSNKIFDSTAVVEPCSTPWTLSETDALAGTFGGEETETCCVYTVCNFGRGHCGGTVKTSYGWNGYGGCGLQPVVGLSSAQYGSGVRIYVWSLPFGTMSPTTSPTTSPPTLVSFLELIDFVLSEAGNNPLMPTVHKSPTHSPSSSPTYTPRLAKYVKIQLASSGSLSVNEVQVINESSTNVAVSFAVAVTMSSTDGGNVPANVVDGDTNTAARTLDESMPWLQIELAQETDISKVLIDSDSELSSARVSLIDENGKTVFAAEGSVLAAATNGSGALEINGPDFQNAVTTSPSPGPTTVCPPLQVSLSCETKPLNLLLSPTKEQSANLSPDAIAPLSITGTINFDEVGMCEVEDMAGFIAATESVLAETACGDYSNCAVRIVSVCGVPVENIDMGTRKLQSSVGADYEYEVTLERACGTANCDDAQAVADQTFASVQQDINAAIQDGSFVAQLQTHTQGSSGSLATMLTNTTLTANMDRVVVVGSENSLYYPDWTKSNGGCKTGGGQPLYMTLAPLTWMETTLEGCCEKYYGWMLNECKGTSGGAPSGLWYPDWAGQDDTCKNDGNEPEYMASNPIAWMKSSKQDCCEANFIWMLNECLGSSSGPDDGATSKWFIDWDDYKCKRDCAVGTGPSCGGHAESWDELFDTRSACCSTKAAWNPTDCLVD</sequence>
<dbReference type="AlphaFoldDB" id="K0SIP4"/>
<dbReference type="Gene3D" id="2.60.120.260">
    <property type="entry name" value="Galactose-binding domain-like"/>
    <property type="match status" value="1"/>
</dbReference>
<gene>
    <name evidence="1" type="ORF">THAOC_14401</name>
</gene>
<dbReference type="SUPFAM" id="SSF49899">
    <property type="entry name" value="Concanavalin A-like lectins/glucanases"/>
    <property type="match status" value="1"/>
</dbReference>
<dbReference type="InterPro" id="IPR013320">
    <property type="entry name" value="ConA-like_dom_sf"/>
</dbReference>
<dbReference type="Proteomes" id="UP000266841">
    <property type="component" value="Unassembled WGS sequence"/>
</dbReference>
<evidence type="ECO:0008006" key="3">
    <source>
        <dbReference type="Google" id="ProtNLM"/>
    </source>
</evidence>
<proteinExistence type="predicted"/>
<dbReference type="Pfam" id="PF13385">
    <property type="entry name" value="Laminin_G_3"/>
    <property type="match status" value="1"/>
</dbReference>
<dbReference type="Gene3D" id="2.60.120.200">
    <property type="match status" value="1"/>
</dbReference>
<evidence type="ECO:0000313" key="2">
    <source>
        <dbReference type="Proteomes" id="UP000266841"/>
    </source>
</evidence>
<feature type="non-terminal residue" evidence="1">
    <location>
        <position position="1"/>
    </location>
</feature>
<protein>
    <recommendedName>
        <fullName evidence="3">LamG-like jellyroll fold domain-containing protein</fullName>
    </recommendedName>
</protein>
<dbReference type="EMBL" id="AGNL01016811">
    <property type="protein sequence ID" value="EJK64824.1"/>
    <property type="molecule type" value="Genomic_DNA"/>
</dbReference>
<comment type="caution">
    <text evidence="1">The sequence shown here is derived from an EMBL/GenBank/DDBJ whole genome shotgun (WGS) entry which is preliminary data.</text>
</comment>
<organism evidence="1 2">
    <name type="scientific">Thalassiosira oceanica</name>
    <name type="common">Marine diatom</name>
    <dbReference type="NCBI Taxonomy" id="159749"/>
    <lineage>
        <taxon>Eukaryota</taxon>
        <taxon>Sar</taxon>
        <taxon>Stramenopiles</taxon>
        <taxon>Ochrophyta</taxon>
        <taxon>Bacillariophyta</taxon>
        <taxon>Coscinodiscophyceae</taxon>
        <taxon>Thalassiosirophycidae</taxon>
        <taxon>Thalassiosirales</taxon>
        <taxon>Thalassiosiraceae</taxon>
        <taxon>Thalassiosira</taxon>
    </lineage>
</organism>
<dbReference type="eggNOG" id="ENOG502QU4M">
    <property type="taxonomic scope" value="Eukaryota"/>
</dbReference>
<evidence type="ECO:0000313" key="1">
    <source>
        <dbReference type="EMBL" id="EJK64824.1"/>
    </source>
</evidence>
<dbReference type="SUPFAM" id="SSF49785">
    <property type="entry name" value="Galactose-binding domain-like"/>
    <property type="match status" value="1"/>
</dbReference>
<keyword evidence="2" id="KW-1185">Reference proteome</keyword>
<dbReference type="InterPro" id="IPR008979">
    <property type="entry name" value="Galactose-bd-like_sf"/>
</dbReference>
<accession>K0SIP4</accession>
<name>K0SIP4_THAOC</name>
<reference evidence="1 2" key="1">
    <citation type="journal article" date="2012" name="Genome Biol.">
        <title>Genome and low-iron response of an oceanic diatom adapted to chronic iron limitation.</title>
        <authorList>
            <person name="Lommer M."/>
            <person name="Specht M."/>
            <person name="Roy A.S."/>
            <person name="Kraemer L."/>
            <person name="Andreson R."/>
            <person name="Gutowska M.A."/>
            <person name="Wolf J."/>
            <person name="Bergner S.V."/>
            <person name="Schilhabel M.B."/>
            <person name="Klostermeier U.C."/>
            <person name="Beiko R.G."/>
            <person name="Rosenstiel P."/>
            <person name="Hippler M."/>
            <person name="Laroche J."/>
        </authorList>
    </citation>
    <scope>NUCLEOTIDE SEQUENCE [LARGE SCALE GENOMIC DNA]</scope>
    <source>
        <strain evidence="1 2">CCMP1005</strain>
    </source>
</reference>